<gene>
    <name evidence="1" type="ORF">RFULGI_LOCUS153</name>
</gene>
<proteinExistence type="predicted"/>
<dbReference type="SUPFAM" id="SSF53335">
    <property type="entry name" value="S-adenosyl-L-methionine-dependent methyltransferases"/>
    <property type="match status" value="1"/>
</dbReference>
<evidence type="ECO:0000313" key="1">
    <source>
        <dbReference type="EMBL" id="CAG8449507.1"/>
    </source>
</evidence>
<dbReference type="EMBL" id="CAJVPZ010000020">
    <property type="protein sequence ID" value="CAG8449507.1"/>
    <property type="molecule type" value="Genomic_DNA"/>
</dbReference>
<name>A0A9N8VDR1_9GLOM</name>
<accession>A0A9N8VDR1</accession>
<evidence type="ECO:0000313" key="2">
    <source>
        <dbReference type="Proteomes" id="UP000789396"/>
    </source>
</evidence>
<comment type="caution">
    <text evidence="1">The sequence shown here is derived from an EMBL/GenBank/DDBJ whole genome shotgun (WGS) entry which is preliminary data.</text>
</comment>
<protein>
    <submittedName>
        <fullName evidence="1">17231_t:CDS:1</fullName>
    </submittedName>
</protein>
<keyword evidence="2" id="KW-1185">Reference proteome</keyword>
<dbReference type="Proteomes" id="UP000789396">
    <property type="component" value="Unassembled WGS sequence"/>
</dbReference>
<dbReference type="AlphaFoldDB" id="A0A9N8VDR1"/>
<sequence>MTELLTPVKNSSLAVSPSDLLLSAIFKDNSLPLNTKLKMDGLTLLQSLEDFSVNVVFFDPQYRGVLEKMNYGNEGERQIERSKLPQMSEKTIISFVREIDRVLNKSGHLFL</sequence>
<reference evidence="1" key="1">
    <citation type="submission" date="2021-06" db="EMBL/GenBank/DDBJ databases">
        <authorList>
            <person name="Kallberg Y."/>
            <person name="Tangrot J."/>
            <person name="Rosling A."/>
        </authorList>
    </citation>
    <scope>NUCLEOTIDE SEQUENCE</scope>
    <source>
        <strain evidence="1">IN212</strain>
    </source>
</reference>
<organism evidence="1 2">
    <name type="scientific">Racocetra fulgida</name>
    <dbReference type="NCBI Taxonomy" id="60492"/>
    <lineage>
        <taxon>Eukaryota</taxon>
        <taxon>Fungi</taxon>
        <taxon>Fungi incertae sedis</taxon>
        <taxon>Mucoromycota</taxon>
        <taxon>Glomeromycotina</taxon>
        <taxon>Glomeromycetes</taxon>
        <taxon>Diversisporales</taxon>
        <taxon>Gigasporaceae</taxon>
        <taxon>Racocetra</taxon>
    </lineage>
</organism>
<dbReference type="InterPro" id="IPR029063">
    <property type="entry name" value="SAM-dependent_MTases_sf"/>
</dbReference>